<dbReference type="InterPro" id="IPR035587">
    <property type="entry name" value="DUS-like_FMN-bd"/>
</dbReference>
<dbReference type="Proteomes" id="UP001596996">
    <property type="component" value="Unassembled WGS sequence"/>
</dbReference>
<organism evidence="12 13">
    <name type="scientific">Seminibacterium arietis</name>
    <dbReference type="NCBI Taxonomy" id="1173502"/>
    <lineage>
        <taxon>Bacteria</taxon>
        <taxon>Pseudomonadati</taxon>
        <taxon>Pseudomonadota</taxon>
        <taxon>Gammaproteobacteria</taxon>
        <taxon>Pasteurellales</taxon>
        <taxon>Pasteurellaceae</taxon>
        <taxon>Seminibacterium</taxon>
    </lineage>
</organism>
<reference evidence="13" key="1">
    <citation type="journal article" date="2019" name="Int. J. Syst. Evol. Microbiol.">
        <title>The Global Catalogue of Microorganisms (GCM) 10K type strain sequencing project: providing services to taxonomists for standard genome sequencing and annotation.</title>
        <authorList>
            <consortium name="The Broad Institute Genomics Platform"/>
            <consortium name="The Broad Institute Genome Sequencing Center for Infectious Disease"/>
            <person name="Wu L."/>
            <person name="Ma J."/>
        </authorList>
    </citation>
    <scope>NUCLEOTIDE SEQUENCE [LARGE SCALE GENOMIC DNA]</scope>
    <source>
        <strain evidence="13">CCUG 61707</strain>
    </source>
</reference>
<feature type="binding site" evidence="9">
    <location>
        <begin position="212"/>
        <end position="214"/>
    </location>
    <ligand>
        <name>FMN</name>
        <dbReference type="ChEBI" id="CHEBI:58210"/>
    </ligand>
</feature>
<evidence type="ECO:0000256" key="8">
    <source>
        <dbReference type="ARBA" id="ARBA00023002"/>
    </source>
</evidence>
<evidence type="ECO:0000256" key="3">
    <source>
        <dbReference type="ARBA" id="ARBA00022630"/>
    </source>
</evidence>
<dbReference type="SUPFAM" id="SSF51395">
    <property type="entry name" value="FMN-linked oxidoreductases"/>
    <property type="match status" value="1"/>
</dbReference>
<keyword evidence="3 9" id="KW-0285">Flavoprotein</keyword>
<sequence>MVFNQNQPHFYRGRFSVAPMLDWTTRHCRYFHRQFSHNALLYTEMITTGAIIHAKYDHLDFKLEENPVALQLGGSDPVQLAHCAKIAQQRGYQEINLNVGCPSDRVQNGLFGACLMAKAELVAQCVKAMQSVVEIPITVKTRIGIDNLDSYDFFCDFIEKVHQGGCNEFIIHARKAWLSGLSPKENREIPPLNYDRVYQLKQDFPHLLISINGGIKTLEEIQQHLQFVDGVMIGREAYQNPSLLGYIDQTLFSPQYPIISPQMAIKKMFPYIEQQLTMGVHLNHITRHMLGAFQNCRGAKQWRRYLSENAHKSNAGIDILETALSFIEE</sequence>
<feature type="site" description="Interacts with tRNA; defines subfamily-specific binding signature" evidence="9">
    <location>
        <position position="303"/>
    </location>
</feature>
<evidence type="ECO:0000256" key="6">
    <source>
        <dbReference type="ARBA" id="ARBA00022857"/>
    </source>
</evidence>
<evidence type="ECO:0000256" key="10">
    <source>
        <dbReference type="PIRNR" id="PIRNR006621"/>
    </source>
</evidence>
<feature type="domain" description="DUS-like FMN-binding" evidence="11">
    <location>
        <begin position="17"/>
        <end position="325"/>
    </location>
</feature>
<dbReference type="EMBL" id="JBHTJN010000009">
    <property type="protein sequence ID" value="MFD0966249.1"/>
    <property type="molecule type" value="Genomic_DNA"/>
</dbReference>
<comment type="similarity">
    <text evidence="10">Belongs to the dus family.</text>
</comment>
<keyword evidence="6 9" id="KW-0521">NADP</keyword>
<feature type="active site" description="Proton donor" evidence="9">
    <location>
        <position position="101"/>
    </location>
</feature>
<dbReference type="CDD" id="cd02801">
    <property type="entry name" value="DUS_like_FMN"/>
    <property type="match status" value="1"/>
</dbReference>
<accession>A0ABW3I8J8</accession>
<keyword evidence="2 9" id="KW-0820">tRNA-binding</keyword>
<dbReference type="InterPro" id="IPR004653">
    <property type="entry name" value="DusA"/>
</dbReference>
<evidence type="ECO:0000256" key="5">
    <source>
        <dbReference type="ARBA" id="ARBA00022694"/>
    </source>
</evidence>
<dbReference type="NCBIfam" id="NF008774">
    <property type="entry name" value="PRK11815.1"/>
    <property type="match status" value="1"/>
</dbReference>
<evidence type="ECO:0000313" key="13">
    <source>
        <dbReference type="Proteomes" id="UP001596996"/>
    </source>
</evidence>
<keyword evidence="7 9" id="KW-0694">RNA-binding</keyword>
<dbReference type="EC" id="1.3.1.91" evidence="9"/>
<dbReference type="InterPro" id="IPR013785">
    <property type="entry name" value="Aldolase_TIM"/>
</dbReference>
<dbReference type="Pfam" id="PF01207">
    <property type="entry name" value="Dus"/>
    <property type="match status" value="1"/>
</dbReference>
<comment type="function">
    <text evidence="9">Catalyzes the synthesis of 5,6-dihydrouridine (D), a modified base found in the D-loop of most tRNAs, via the reduction of the C5-C6 double bond in target uridines. Specifically modifies U20 and U20a in tRNAs.</text>
</comment>
<protein>
    <recommendedName>
        <fullName evidence="9">tRNA-dihydrouridine(20/20a) synthase</fullName>
        <ecNumber evidence="9">1.3.1.91</ecNumber>
    </recommendedName>
    <alternativeName>
        <fullName evidence="9">U20-specific dihydrouridine synthase</fullName>
        <shortName evidence="9">U20-specific Dus</shortName>
    </alternativeName>
    <alternativeName>
        <fullName evidence="9">tRNA-dihydrouridine synthase A</fullName>
    </alternativeName>
</protein>
<comment type="catalytic activity">
    <reaction evidence="9">
        <text>5,6-dihydrouridine(20) in tRNA + NADP(+) = uridine(20) in tRNA + NADPH + H(+)</text>
        <dbReference type="Rhea" id="RHEA:53336"/>
        <dbReference type="Rhea" id="RHEA-COMP:13533"/>
        <dbReference type="Rhea" id="RHEA-COMP:13534"/>
        <dbReference type="ChEBI" id="CHEBI:15378"/>
        <dbReference type="ChEBI" id="CHEBI:57783"/>
        <dbReference type="ChEBI" id="CHEBI:58349"/>
        <dbReference type="ChEBI" id="CHEBI:65315"/>
        <dbReference type="ChEBI" id="CHEBI:74443"/>
        <dbReference type="EC" id="1.3.1.91"/>
    </reaction>
</comment>
<feature type="binding site" evidence="9">
    <location>
        <position position="71"/>
    </location>
    <ligand>
        <name>FMN</name>
        <dbReference type="ChEBI" id="CHEBI:58210"/>
    </ligand>
</feature>
<feature type="site" description="Interacts with tRNA; defines subfamily-specific binding signature" evidence="9">
    <location>
        <position position="184"/>
    </location>
</feature>
<keyword evidence="13" id="KW-1185">Reference proteome</keyword>
<dbReference type="RefSeq" id="WP_380820157.1">
    <property type="nucleotide sequence ID" value="NZ_JBHTJN010000009.1"/>
</dbReference>
<comment type="caution">
    <text evidence="9">Lacks conserved residue(s) required for the propagation of feature annotation.</text>
</comment>
<evidence type="ECO:0000256" key="1">
    <source>
        <dbReference type="ARBA" id="ARBA00001917"/>
    </source>
</evidence>
<dbReference type="PROSITE" id="PS01136">
    <property type="entry name" value="UPF0034"/>
    <property type="match status" value="1"/>
</dbReference>
<comment type="caution">
    <text evidence="12">The sequence shown here is derived from an EMBL/GenBank/DDBJ whole genome shotgun (WGS) entry which is preliminary data.</text>
</comment>
<keyword evidence="5 9" id="KW-0819">tRNA processing</keyword>
<evidence type="ECO:0000313" key="12">
    <source>
        <dbReference type="EMBL" id="MFD0966249.1"/>
    </source>
</evidence>
<keyword evidence="8 9" id="KW-0560">Oxidoreductase</keyword>
<dbReference type="Gene3D" id="1.20.120.1460">
    <property type="match status" value="1"/>
</dbReference>
<comment type="catalytic activity">
    <reaction evidence="9">
        <text>5,6-dihydrouridine(20a) in tRNA + NAD(+) = uridine(20a) in tRNA + NADH + H(+)</text>
        <dbReference type="Rhea" id="RHEA:53348"/>
        <dbReference type="Rhea" id="RHEA-COMP:13535"/>
        <dbReference type="Rhea" id="RHEA-COMP:13536"/>
        <dbReference type="ChEBI" id="CHEBI:15378"/>
        <dbReference type="ChEBI" id="CHEBI:57540"/>
        <dbReference type="ChEBI" id="CHEBI:57945"/>
        <dbReference type="ChEBI" id="CHEBI:65315"/>
        <dbReference type="ChEBI" id="CHEBI:74443"/>
    </reaction>
</comment>
<dbReference type="HAMAP" id="MF_02041">
    <property type="entry name" value="DusA_subfam"/>
    <property type="match status" value="1"/>
</dbReference>
<dbReference type="GO" id="GO:0102264">
    <property type="term" value="F:tRNA-dihydrouridine20 synthase activity"/>
    <property type="evidence" value="ECO:0007669"/>
    <property type="project" value="UniProtKB-EC"/>
</dbReference>
<dbReference type="InterPro" id="IPR001269">
    <property type="entry name" value="DUS_fam"/>
</dbReference>
<feature type="site" description="Interacts with tRNA" evidence="9">
    <location>
        <position position="98"/>
    </location>
</feature>
<evidence type="ECO:0000256" key="2">
    <source>
        <dbReference type="ARBA" id="ARBA00022555"/>
    </source>
</evidence>
<comment type="cofactor">
    <cofactor evidence="1 9 10">
        <name>FMN</name>
        <dbReference type="ChEBI" id="CHEBI:58210"/>
    </cofactor>
</comment>
<dbReference type="Gene3D" id="3.20.20.70">
    <property type="entry name" value="Aldolase class I"/>
    <property type="match status" value="1"/>
</dbReference>
<feature type="binding site" evidence="9">
    <location>
        <position position="172"/>
    </location>
    <ligand>
        <name>FMN</name>
        <dbReference type="ChEBI" id="CHEBI:58210"/>
    </ligand>
</feature>
<evidence type="ECO:0000256" key="7">
    <source>
        <dbReference type="ARBA" id="ARBA00022884"/>
    </source>
</evidence>
<evidence type="ECO:0000256" key="9">
    <source>
        <dbReference type="HAMAP-Rule" id="MF_02041"/>
    </source>
</evidence>
<name>A0ABW3I8J8_9PAST</name>
<dbReference type="InterPro" id="IPR018517">
    <property type="entry name" value="tRNA_hU_synthase_CS"/>
</dbReference>
<evidence type="ECO:0000259" key="11">
    <source>
        <dbReference type="Pfam" id="PF01207"/>
    </source>
</evidence>
<evidence type="ECO:0000256" key="4">
    <source>
        <dbReference type="ARBA" id="ARBA00022643"/>
    </source>
</evidence>
<comment type="catalytic activity">
    <reaction evidence="9">
        <text>5,6-dihydrouridine(20a) in tRNA + NADP(+) = uridine(20a) in tRNA + NADPH + H(+)</text>
        <dbReference type="Rhea" id="RHEA:53344"/>
        <dbReference type="Rhea" id="RHEA-COMP:13535"/>
        <dbReference type="Rhea" id="RHEA-COMP:13536"/>
        <dbReference type="ChEBI" id="CHEBI:15378"/>
        <dbReference type="ChEBI" id="CHEBI:57783"/>
        <dbReference type="ChEBI" id="CHEBI:58349"/>
        <dbReference type="ChEBI" id="CHEBI:65315"/>
        <dbReference type="ChEBI" id="CHEBI:74443"/>
    </reaction>
</comment>
<dbReference type="NCBIfam" id="TIGR00742">
    <property type="entry name" value="yjbN"/>
    <property type="match status" value="1"/>
</dbReference>
<keyword evidence="4 9" id="KW-0288">FMN</keyword>
<dbReference type="PANTHER" id="PTHR42907:SF1">
    <property type="entry name" value="FMN-LINKED OXIDOREDUCTASES SUPERFAMILY PROTEIN"/>
    <property type="match status" value="1"/>
</dbReference>
<gene>
    <name evidence="9 12" type="primary">dusA</name>
    <name evidence="12" type="ORF">ACFQ02_05200</name>
</gene>
<feature type="binding site" evidence="9">
    <location>
        <position position="140"/>
    </location>
    <ligand>
        <name>FMN</name>
        <dbReference type="ChEBI" id="CHEBI:58210"/>
    </ligand>
</feature>
<dbReference type="PANTHER" id="PTHR42907">
    <property type="entry name" value="FMN-LINKED OXIDOREDUCTASES SUPERFAMILY PROTEIN"/>
    <property type="match status" value="1"/>
</dbReference>
<comment type="catalytic activity">
    <reaction evidence="9">
        <text>5,6-dihydrouridine(20) in tRNA + NAD(+) = uridine(20) in tRNA + NADH + H(+)</text>
        <dbReference type="Rhea" id="RHEA:53340"/>
        <dbReference type="Rhea" id="RHEA-COMP:13533"/>
        <dbReference type="Rhea" id="RHEA-COMP:13534"/>
        <dbReference type="ChEBI" id="CHEBI:15378"/>
        <dbReference type="ChEBI" id="CHEBI:57540"/>
        <dbReference type="ChEBI" id="CHEBI:57945"/>
        <dbReference type="ChEBI" id="CHEBI:65315"/>
        <dbReference type="ChEBI" id="CHEBI:74443"/>
        <dbReference type="EC" id="1.3.1.91"/>
    </reaction>
</comment>
<comment type="similarity">
    <text evidence="9">Belongs to the Dus family. DusA subfamily.</text>
</comment>
<dbReference type="PIRSF" id="PIRSF006621">
    <property type="entry name" value="Dus"/>
    <property type="match status" value="1"/>
</dbReference>
<proteinExistence type="inferred from homology"/>
<feature type="binding site" evidence="9">
    <location>
        <begin position="234"/>
        <end position="235"/>
    </location>
    <ligand>
        <name>FMN</name>
        <dbReference type="ChEBI" id="CHEBI:58210"/>
    </ligand>
</feature>
<feature type="binding site" evidence="9">
    <location>
        <begin position="19"/>
        <end position="21"/>
    </location>
    <ligand>
        <name>FMN</name>
        <dbReference type="ChEBI" id="CHEBI:58210"/>
    </ligand>
</feature>
<feature type="site" description="Interacts with tRNA" evidence="9">
    <location>
        <position position="187"/>
    </location>
</feature>